<name>A0AAD1YPM7_9LAMI</name>
<dbReference type="Proteomes" id="UP000834106">
    <property type="component" value="Chromosome 1"/>
</dbReference>
<dbReference type="PANTHER" id="PTHR42647:SF55">
    <property type="entry name" value="BOI-RELATED E3 UBIQUITIN-PROTEIN LIGASE 1"/>
    <property type="match status" value="1"/>
</dbReference>
<dbReference type="EMBL" id="OU503036">
    <property type="protein sequence ID" value="CAI9755221.1"/>
    <property type="molecule type" value="Genomic_DNA"/>
</dbReference>
<sequence length="263" mass="29568">MNSSNQGGSALAYMLQKGSARVPAIVKRTRDSMDGFYATSNFTAPQKVMMNNQFPSIAGDGVSNFFSQVQNYQLDIDSILSQHTKKIKIELERSQNHHARMVVAAIREGVMKKLNEKDEHIQRMDRFNSVLQERLKCLFVENQMYKNLAETNEAMANSLRAHMEEILRNVNKQPPSDGDGGRRAVVEDAESCCGSNACERERKLAEKESKMCNKCRKKESCVLLLPCRHLCLCEVCGGGSNQLKECLVCNTYTSATLHVNMSF</sequence>
<dbReference type="PANTHER" id="PTHR42647">
    <property type="entry name" value="SBP (S-RIBONUCLEASE BINDING PROTEIN) FAMILY PROTEIN"/>
    <property type="match status" value="1"/>
</dbReference>
<reference evidence="4" key="1">
    <citation type="submission" date="2023-05" db="EMBL/GenBank/DDBJ databases">
        <authorList>
            <person name="Huff M."/>
        </authorList>
    </citation>
    <scope>NUCLEOTIDE SEQUENCE</scope>
</reference>
<keyword evidence="2" id="KW-0863">Zinc-finger</keyword>
<protein>
    <recommendedName>
        <fullName evidence="6">RING-type domain-containing protein</fullName>
    </recommendedName>
</protein>
<dbReference type="AlphaFoldDB" id="A0AAD1YPM7"/>
<dbReference type="CDD" id="cd16649">
    <property type="entry name" value="mRING-HC-C3HC5_CGRF1-like"/>
    <property type="match status" value="1"/>
</dbReference>
<dbReference type="GO" id="GO:0004842">
    <property type="term" value="F:ubiquitin-protein transferase activity"/>
    <property type="evidence" value="ECO:0007669"/>
    <property type="project" value="TreeGrafter"/>
</dbReference>
<evidence type="ECO:0000256" key="1">
    <source>
        <dbReference type="ARBA" id="ARBA00022723"/>
    </source>
</evidence>
<dbReference type="GO" id="GO:0008270">
    <property type="term" value="F:zinc ion binding"/>
    <property type="evidence" value="ECO:0007669"/>
    <property type="project" value="UniProtKB-KW"/>
</dbReference>
<accession>A0AAD1YPM7</accession>
<keyword evidence="5" id="KW-1185">Reference proteome</keyword>
<organism evidence="4 5">
    <name type="scientific">Fraxinus pennsylvanica</name>
    <dbReference type="NCBI Taxonomy" id="56036"/>
    <lineage>
        <taxon>Eukaryota</taxon>
        <taxon>Viridiplantae</taxon>
        <taxon>Streptophyta</taxon>
        <taxon>Embryophyta</taxon>
        <taxon>Tracheophyta</taxon>
        <taxon>Spermatophyta</taxon>
        <taxon>Magnoliopsida</taxon>
        <taxon>eudicotyledons</taxon>
        <taxon>Gunneridae</taxon>
        <taxon>Pentapetalae</taxon>
        <taxon>asterids</taxon>
        <taxon>lamiids</taxon>
        <taxon>Lamiales</taxon>
        <taxon>Oleaceae</taxon>
        <taxon>Oleeae</taxon>
        <taxon>Fraxinus</taxon>
    </lineage>
</organism>
<dbReference type="InterPro" id="IPR013083">
    <property type="entry name" value="Znf_RING/FYVE/PHD"/>
</dbReference>
<keyword evidence="3" id="KW-0862">Zinc</keyword>
<keyword evidence="1" id="KW-0479">Metal-binding</keyword>
<dbReference type="Pfam" id="PF13920">
    <property type="entry name" value="zf-C3HC4_3"/>
    <property type="match status" value="1"/>
</dbReference>
<evidence type="ECO:0000313" key="5">
    <source>
        <dbReference type="Proteomes" id="UP000834106"/>
    </source>
</evidence>
<evidence type="ECO:0000313" key="4">
    <source>
        <dbReference type="EMBL" id="CAI9755221.1"/>
    </source>
</evidence>
<proteinExistence type="predicted"/>
<evidence type="ECO:0000256" key="3">
    <source>
        <dbReference type="ARBA" id="ARBA00022833"/>
    </source>
</evidence>
<dbReference type="GO" id="GO:0043067">
    <property type="term" value="P:regulation of programmed cell death"/>
    <property type="evidence" value="ECO:0007669"/>
    <property type="project" value="TreeGrafter"/>
</dbReference>
<gene>
    <name evidence="4" type="ORF">FPE_LOCUS2652</name>
</gene>
<evidence type="ECO:0000256" key="2">
    <source>
        <dbReference type="ARBA" id="ARBA00022771"/>
    </source>
</evidence>
<dbReference type="Gene3D" id="3.30.40.10">
    <property type="entry name" value="Zinc/RING finger domain, C3HC4 (zinc finger)"/>
    <property type="match status" value="1"/>
</dbReference>
<evidence type="ECO:0008006" key="6">
    <source>
        <dbReference type="Google" id="ProtNLM"/>
    </source>
</evidence>